<dbReference type="Pfam" id="PF01398">
    <property type="entry name" value="JAB"/>
    <property type="match status" value="1"/>
</dbReference>
<dbReference type="EMBL" id="PZQS01000001">
    <property type="protein sequence ID" value="PVD39367.1"/>
    <property type="molecule type" value="Genomic_DNA"/>
</dbReference>
<keyword evidence="8" id="KW-1185">Reference proteome</keyword>
<sequence>MAVNRFVSIRDPAGKVRALCDYGSQVEVDRTIPPKLYFRSGREMLRMANMYCDEGNLESAFILYSKFITLFVEKLPMHPDYKISSPPGDVQEFKKKVKKVFPLAEEIKSKLKKRYAEEEARRQEEEKKKREKLAKEEEKRRLAEEERMREDEALARQLQAEAEEQWMQEQEEKYRRLQLREEERLAEQQRKKDQADGYGGPLVPVPLPVSVQDDSSSTAKGYSSGSHSLLQPASTPTLPDRELKKNLVSNNSIPLGPPPPYTPPTPSVDRSTKPMDHFMSTGMFGGGTGLLREVVVPSDLMKKFLTAAANNTSRGAETMGILCGKVSCGAFKITHLFIPQQHGTPDSCDMEGEEDLIFYQDKFDLVTLGWIHTHPTQTAFLSSVDLHSHYAYQRMLPEAIAIVCSPKFEETGVFSLTDTGMDIIGSCREKGFHYHSKEPPLFEAATTIKERHNGYTTSEALLELHKELTKLVAEFEKMGQGWKHHVEALEFCVGNLYPWPAAITVLAGSCMLLVAVFLFETEGSGSGNRTWIVIEAFILLLTVFGNVTLCCWNTAKWKREALQLTKNLIHAISECQKNHNWSAVSYNDNNTSISPCISLQWTKRDAQLVNLPEPLLVRGDLIKVRPGYKVPGRCEKIETEGLSCTLEGGETYTPEMETISPDTTPGPRGRMPLTPSDFCLLETPIIHNLRMILDKKIKPPHTVLTNECHKVVFVWIMQRVLPICLVLMLLTGGLRYLYLPLSSGHWTEMMLILPVQAVLPLLPLTFPLLWVGVNSFGQARILAAFQVARTLKVHPLSSVSSLGSFSTISVEEARVDIAWHTVLSWFWAVFKGHSSSPCQDFRLLHVLGSITSVCCIDKKGLLSWSNPSAEKIFVHVSSPKESHKLDHEENKFLMASGDTPELNVLETNIKHHEGKRKKPRKFPKSEYVSRAEVLDLTHDAKDAFRVFFDDPGWRKYIDSLKPLGLCILLNTCNEATAEWYTRFSDHVGCVAQQKEETVAVVNRRCLCEVARQIGFTDQALEVFSHEKTFGIYKQVPAQEMEKEKAQRAKSFLYHKIPMPNFSSVIVRDKASGMYQLLTQGTADIVLDNCTDYWNGSTLCPLTELDRKRIMDFYHRNSMAAYCTAFSYKPISHNIANHLEAEYIELVGMPNRLLERCMELDTLSGDVPTVLAKSFSMDSLIDDVSLSSVDDVSGYYDCQRNQIFIGMASLQYQARQGQLFIHESVEYTNGLDIQVDQLECIESFSRTVADVRRDMLGRIVEVRSARRSNIACGWMRVQVLFAFIQNCEGYSTRGIDQIRPHLKEVDNVPLLVNLFTDCTTPATQEMVKIMQENGEVVLCIGSSLNIANTPVFLQADCSLAIEPLYPQLCARKAAVTEAWNDCQPSPTELASRLISLPCSLSYQREDNVSLLQLIAEARHIHIVATELFLPFAVLPLVRGFVLHDGSGPFAPPTPQTSSPALVAAACIAFASHRADGQSSGPTSDGQNQTYSGWEDKFSGGLIMAQNIFHLYILIFFVAISMSLVHWLDHIWHRAAFSNKLWSITAGILIVIQFIFCVADITIRNHYTSQPMPLSDIHPAVWVLGVVWPLLLLDSTNWSNYWRSNFSYNASGEQGWTLALN</sequence>
<dbReference type="InterPro" id="IPR039720">
    <property type="entry name" value="TMEM94"/>
</dbReference>
<feature type="transmembrane region" description="Helical" evidence="5">
    <location>
        <begin position="1507"/>
        <end position="1527"/>
    </location>
</feature>
<dbReference type="STRING" id="400727.A0A2T7Q146"/>
<dbReference type="InterPro" id="IPR023298">
    <property type="entry name" value="ATPase_P-typ_TM_dom_sf"/>
</dbReference>
<dbReference type="GO" id="GO:0070536">
    <property type="term" value="P:protein K63-linked deubiquitination"/>
    <property type="evidence" value="ECO:0007669"/>
    <property type="project" value="InterPro"/>
</dbReference>
<comment type="cofactor">
    <cofactor evidence="1">
        <name>Zn(2+)</name>
        <dbReference type="ChEBI" id="CHEBI:29105"/>
    </cofactor>
</comment>
<proteinExistence type="inferred from homology"/>
<accession>A0A2T7Q146</accession>
<feature type="transmembrane region" description="Helical" evidence="5">
    <location>
        <begin position="750"/>
        <end position="773"/>
    </location>
</feature>
<dbReference type="SUPFAM" id="SSF140856">
    <property type="entry name" value="USP8 N-terminal domain-like"/>
    <property type="match status" value="1"/>
</dbReference>
<dbReference type="CDD" id="cd08066">
    <property type="entry name" value="MPN_AMSH_like"/>
    <property type="match status" value="1"/>
</dbReference>
<dbReference type="SUPFAM" id="SSF102712">
    <property type="entry name" value="JAB1/MPN domain"/>
    <property type="match status" value="1"/>
</dbReference>
<dbReference type="InterPro" id="IPR037518">
    <property type="entry name" value="MPN"/>
</dbReference>
<dbReference type="GO" id="GO:0000166">
    <property type="term" value="F:nucleotide binding"/>
    <property type="evidence" value="ECO:0007669"/>
    <property type="project" value="InterPro"/>
</dbReference>
<keyword evidence="5" id="KW-1133">Transmembrane helix</keyword>
<feature type="transmembrane region" description="Helical" evidence="5">
    <location>
        <begin position="712"/>
        <end position="738"/>
    </location>
</feature>
<dbReference type="InterPro" id="IPR015063">
    <property type="entry name" value="USP8_dimer"/>
</dbReference>
<evidence type="ECO:0000313" key="8">
    <source>
        <dbReference type="Proteomes" id="UP000245119"/>
    </source>
</evidence>
<dbReference type="OrthoDB" id="3640at2759"/>
<feature type="region of interest" description="Disordered" evidence="4">
    <location>
        <begin position="185"/>
        <end position="272"/>
    </location>
</feature>
<evidence type="ECO:0000313" key="7">
    <source>
        <dbReference type="EMBL" id="PVD39367.1"/>
    </source>
</evidence>
<feature type="region of interest" description="Disordered" evidence="4">
    <location>
        <begin position="114"/>
        <end position="148"/>
    </location>
</feature>
<protein>
    <recommendedName>
        <fullName evidence="6">MPN domain-containing protein</fullName>
    </recommendedName>
</protein>
<dbReference type="Pfam" id="PF08969">
    <property type="entry name" value="USP8_dimer"/>
    <property type="match status" value="1"/>
</dbReference>
<dbReference type="Gene3D" id="3.40.1110.10">
    <property type="entry name" value="Calcium-transporting ATPase, cytoplasmic domain N"/>
    <property type="match status" value="1"/>
</dbReference>
<dbReference type="SMART" id="SM00232">
    <property type="entry name" value="JAB_MPN"/>
    <property type="match status" value="1"/>
</dbReference>
<keyword evidence="3" id="KW-0833">Ubl conjugation pathway</keyword>
<evidence type="ECO:0000256" key="3">
    <source>
        <dbReference type="ARBA" id="ARBA00022786"/>
    </source>
</evidence>
<dbReference type="Proteomes" id="UP000245119">
    <property type="component" value="Linkage Group LG1"/>
</dbReference>
<name>A0A2T7Q146_POMCA</name>
<feature type="transmembrane region" description="Helical" evidence="5">
    <location>
        <begin position="1573"/>
        <end position="1591"/>
    </location>
</feature>
<feature type="transmembrane region" description="Helical" evidence="5">
    <location>
        <begin position="531"/>
        <end position="549"/>
    </location>
</feature>
<feature type="transmembrane region" description="Helical" evidence="5">
    <location>
        <begin position="497"/>
        <end position="519"/>
    </location>
</feature>
<dbReference type="PANTHER" id="PTHR13219:SF6">
    <property type="entry name" value="TRANSMEMBRANE PROTEIN 94"/>
    <property type="match status" value="1"/>
</dbReference>
<dbReference type="PROSITE" id="PS50249">
    <property type="entry name" value="MPN"/>
    <property type="match status" value="1"/>
</dbReference>
<feature type="transmembrane region" description="Helical" evidence="5">
    <location>
        <begin position="1539"/>
        <end position="1561"/>
    </location>
</feature>
<dbReference type="Gene3D" id="1.20.58.80">
    <property type="entry name" value="Phosphotransferase system, lactose/cellobiose-type IIA subunit"/>
    <property type="match status" value="1"/>
</dbReference>
<feature type="compositionally biased region" description="Pro residues" evidence="4">
    <location>
        <begin position="255"/>
        <end position="266"/>
    </location>
</feature>
<feature type="domain" description="MPN" evidence="6">
    <location>
        <begin position="294"/>
        <end position="422"/>
    </location>
</feature>
<dbReference type="Pfam" id="PF13246">
    <property type="entry name" value="Cation_ATPase"/>
    <property type="match status" value="1"/>
</dbReference>
<reference evidence="7 8" key="1">
    <citation type="submission" date="2018-04" db="EMBL/GenBank/DDBJ databases">
        <title>The genome of golden apple snail Pomacea canaliculata provides insight into stress tolerance and invasive adaptation.</title>
        <authorList>
            <person name="Liu C."/>
            <person name="Liu B."/>
            <person name="Ren Y."/>
            <person name="Zhang Y."/>
            <person name="Wang H."/>
            <person name="Li S."/>
            <person name="Jiang F."/>
            <person name="Yin L."/>
            <person name="Zhang G."/>
            <person name="Qian W."/>
            <person name="Fan W."/>
        </authorList>
    </citation>
    <scope>NUCLEOTIDE SEQUENCE [LARGE SCALE GENOMIC DNA]</scope>
    <source>
        <strain evidence="7">SZHN2017</strain>
        <tissue evidence="7">Muscle</tissue>
    </source>
</reference>
<gene>
    <name evidence="7" type="ORF">C0Q70_01997</name>
</gene>
<evidence type="ECO:0000256" key="2">
    <source>
        <dbReference type="ARBA" id="ARBA00010981"/>
    </source>
</evidence>
<comment type="caution">
    <text evidence="7">The sequence shown here is derived from an EMBL/GenBank/DDBJ whole genome shotgun (WGS) entry which is preliminary data.</text>
</comment>
<evidence type="ECO:0000256" key="4">
    <source>
        <dbReference type="SAM" id="MobiDB-lite"/>
    </source>
</evidence>
<dbReference type="InterPro" id="IPR023299">
    <property type="entry name" value="ATPase_P-typ_cyto_dom_N"/>
</dbReference>
<dbReference type="SUPFAM" id="SSF81660">
    <property type="entry name" value="Metal cation-transporting ATPase, ATP-binding domain N"/>
    <property type="match status" value="1"/>
</dbReference>
<evidence type="ECO:0000256" key="5">
    <source>
        <dbReference type="SAM" id="Phobius"/>
    </source>
</evidence>
<dbReference type="PANTHER" id="PTHR13219">
    <property type="entry name" value="TRANSMEMBRANE PROTEIN 94"/>
    <property type="match status" value="1"/>
</dbReference>
<dbReference type="GO" id="GO:0140492">
    <property type="term" value="F:metal-dependent deubiquitinase activity"/>
    <property type="evidence" value="ECO:0007669"/>
    <property type="project" value="InterPro"/>
</dbReference>
<dbReference type="InterPro" id="IPR044098">
    <property type="entry name" value="STAMBP/STALP-like_MPN"/>
</dbReference>
<dbReference type="InterPro" id="IPR000555">
    <property type="entry name" value="JAMM/MPN+_dom"/>
</dbReference>
<dbReference type="Gene3D" id="3.40.140.10">
    <property type="entry name" value="Cytidine Deaminase, domain 2"/>
    <property type="match status" value="1"/>
</dbReference>
<evidence type="ECO:0000256" key="1">
    <source>
        <dbReference type="ARBA" id="ARBA00001947"/>
    </source>
</evidence>
<feature type="compositionally biased region" description="Low complexity" evidence="4">
    <location>
        <begin position="208"/>
        <end position="228"/>
    </location>
</feature>
<comment type="similarity">
    <text evidence="2">Belongs to the peptidase M67C family.</text>
</comment>
<dbReference type="GO" id="GO:0061578">
    <property type="term" value="F:K63-linked deubiquitinase activity"/>
    <property type="evidence" value="ECO:0007669"/>
    <property type="project" value="InterPro"/>
</dbReference>
<keyword evidence="5" id="KW-0812">Transmembrane</keyword>
<evidence type="ECO:0000259" key="6">
    <source>
        <dbReference type="PROSITE" id="PS50249"/>
    </source>
</evidence>
<dbReference type="SUPFAM" id="SSF81665">
    <property type="entry name" value="Calcium ATPase, transmembrane domain M"/>
    <property type="match status" value="1"/>
</dbReference>
<feature type="compositionally biased region" description="Basic and acidic residues" evidence="4">
    <location>
        <begin position="185"/>
        <end position="195"/>
    </location>
</feature>
<keyword evidence="5" id="KW-0472">Membrane</keyword>
<organism evidence="7 8">
    <name type="scientific">Pomacea canaliculata</name>
    <name type="common">Golden apple snail</name>
    <dbReference type="NCBI Taxonomy" id="400727"/>
    <lineage>
        <taxon>Eukaryota</taxon>
        <taxon>Metazoa</taxon>
        <taxon>Spiralia</taxon>
        <taxon>Lophotrochozoa</taxon>
        <taxon>Mollusca</taxon>
        <taxon>Gastropoda</taxon>
        <taxon>Caenogastropoda</taxon>
        <taxon>Architaenioglossa</taxon>
        <taxon>Ampullarioidea</taxon>
        <taxon>Ampullariidae</taxon>
        <taxon>Pomacea</taxon>
    </lineage>
</organism>